<dbReference type="STRING" id="1802593.A2172_03780"/>
<evidence type="ECO:0000256" key="1">
    <source>
        <dbReference type="SAM" id="Phobius"/>
    </source>
</evidence>
<dbReference type="InterPro" id="IPR013320">
    <property type="entry name" value="ConA-like_dom_sf"/>
</dbReference>
<dbReference type="Proteomes" id="UP000176631">
    <property type="component" value="Unassembled WGS sequence"/>
</dbReference>
<protein>
    <recommendedName>
        <fullName evidence="4">LamG-like jellyroll fold domain-containing protein</fullName>
    </recommendedName>
</protein>
<dbReference type="SUPFAM" id="SSF49899">
    <property type="entry name" value="Concanavalin A-like lectins/glucanases"/>
    <property type="match status" value="1"/>
</dbReference>
<keyword evidence="1" id="KW-0472">Membrane</keyword>
<dbReference type="AlphaFoldDB" id="A0A1G1W6K3"/>
<accession>A0A1G1W6K3</accession>
<evidence type="ECO:0008006" key="4">
    <source>
        <dbReference type="Google" id="ProtNLM"/>
    </source>
</evidence>
<organism evidence="2 3">
    <name type="scientific">Candidatus Woykebacteria bacterium RBG_13_40_15</name>
    <dbReference type="NCBI Taxonomy" id="1802593"/>
    <lineage>
        <taxon>Bacteria</taxon>
        <taxon>Candidatus Woykeibacteriota</taxon>
    </lineage>
</organism>
<dbReference type="Pfam" id="PF13385">
    <property type="entry name" value="Laminin_G_3"/>
    <property type="match status" value="1"/>
</dbReference>
<dbReference type="EMBL" id="MHCP01000027">
    <property type="protein sequence ID" value="OGY23298.1"/>
    <property type="molecule type" value="Genomic_DNA"/>
</dbReference>
<evidence type="ECO:0000313" key="2">
    <source>
        <dbReference type="EMBL" id="OGY23298.1"/>
    </source>
</evidence>
<evidence type="ECO:0000313" key="3">
    <source>
        <dbReference type="Proteomes" id="UP000176631"/>
    </source>
</evidence>
<dbReference type="Gene3D" id="2.60.120.200">
    <property type="match status" value="1"/>
</dbReference>
<keyword evidence="1" id="KW-0812">Transmembrane</keyword>
<sequence>MPKKGRFHKAILVALPTLIFILASQNVAYAEWWNTSWDKCRNITLTEGGLLDRTYEPIELNITGLTISNAINEIRIVNTYCNNDGNELPVQVLATNNIDWAKVIFLANTTLSGSTTYSIYYNNSGASIPDYSATQTGMNIRDIGGIPATIEVNITNAIPFGFQINGNAGYHGEKLFYVNGTRFDTTNSFDDAFSLFSTPHIVRNGTTYNIYDNDATDNYLNNSNTTYPIKQTVGKKMLNPDSSNVDLYFDWSCYNKNDWYKREVTYRTISAYQVRGNMWDLYTDTTLDRFHAKNGTGWFNISVNSAQDIIRNSDNMTMAIDEGLNKTSCIVRYNVDGTFSKQDSNEWDSWRITTLINHTINSSNPFTYTEWHYIYAYANDSEKFQKCEDLQKQIFNPLSTALGGELTQEETTTTTTSTTTTTTTSTTTIETTTQTTEFCIPQLDAWYHFNENNGTSIEDSSGNERDGITVNNPTWVTGKINNALSFDETQNQSAYFENVLNFERTQPFSIEFWINTTTNVTDIMGRLADGKVIALVKEDNVLIFIIANNIGENETGDGIVKATLHEIGDGIYHHIAITYDGSSDANGISFYIDGTEISGVVVMNNLTQSILNDGEFRIGGIDIADADYLNGTIDELAIYEFEMTGEQVSARYNSGSGTEEMFSICPPSTIIKYICDGEYLIKNTTYGDISYYNYTYCEYNCTETILGTRCNYSPSVNTATIFILFIGGLGFVVGGIRLIRGLGI</sequence>
<name>A0A1G1W6K3_9BACT</name>
<feature type="transmembrane region" description="Helical" evidence="1">
    <location>
        <begin position="719"/>
        <end position="739"/>
    </location>
</feature>
<gene>
    <name evidence="2" type="ORF">A2172_03780</name>
</gene>
<reference evidence="2 3" key="1">
    <citation type="journal article" date="2016" name="Nat. Commun.">
        <title>Thousands of microbial genomes shed light on interconnected biogeochemical processes in an aquifer system.</title>
        <authorList>
            <person name="Anantharaman K."/>
            <person name="Brown C.T."/>
            <person name="Hug L.A."/>
            <person name="Sharon I."/>
            <person name="Castelle C.J."/>
            <person name="Probst A.J."/>
            <person name="Thomas B.C."/>
            <person name="Singh A."/>
            <person name="Wilkins M.J."/>
            <person name="Karaoz U."/>
            <person name="Brodie E.L."/>
            <person name="Williams K.H."/>
            <person name="Hubbard S.S."/>
            <person name="Banfield J.F."/>
        </authorList>
    </citation>
    <scope>NUCLEOTIDE SEQUENCE [LARGE SCALE GENOMIC DNA]</scope>
</reference>
<proteinExistence type="predicted"/>
<keyword evidence="1" id="KW-1133">Transmembrane helix</keyword>
<comment type="caution">
    <text evidence="2">The sequence shown here is derived from an EMBL/GenBank/DDBJ whole genome shotgun (WGS) entry which is preliminary data.</text>
</comment>